<accession>A0ACC2ENG1</accession>
<comment type="caution">
    <text evidence="1">The sequence shown here is derived from an EMBL/GenBank/DDBJ whole genome shotgun (WGS) entry which is preliminary data.</text>
</comment>
<protein>
    <submittedName>
        <fullName evidence="1">Uncharacterized protein</fullName>
    </submittedName>
</protein>
<gene>
    <name evidence="1" type="ORF">O6H91_01G014500</name>
</gene>
<evidence type="ECO:0000313" key="2">
    <source>
        <dbReference type="Proteomes" id="UP001162992"/>
    </source>
</evidence>
<keyword evidence="2" id="KW-1185">Reference proteome</keyword>
<evidence type="ECO:0000313" key="1">
    <source>
        <dbReference type="EMBL" id="KAJ7567981.1"/>
    </source>
</evidence>
<sequence>MPFSWGKSSSKDLKKQRSKDGLINGMQSWLRPPGSKGCAITVDDGSARYSRTSKYNLDSPSETKSKSKSGSKSAAASATVTRSPSFAEQLSQGQPLPLPCFPLVACRTDPRRKPEQTLGDGLLRSLTSSSLPSPTQVLPKLEALELDGGISGYASCSVSSGSSLSSGDVTDLWPGNGTVQGSDVTPTSEGIVAFQAHTNSSMSEQGAGTKHSRRRSAADVLVPNNPPRGSMTASCSPKVISGVALGEASPRLYVQNNALPSSMSNSSFSSPTRSPRRAASLEQSPPLLGVPKSAQFQYEQVVPEKQALNFSSGHNSGPNLSGADGAVQNHWQQDSASSGHSPIPSPRNQSVLSSRSSVASLMPIRGTAFLASDLATSWHEDKRRSGHPLPLPPTTHHISSPFASSSAPSSPSSVTLYNSPPVRWQKGKLLGSGTFGNVYKGFSDSGTFCAMKEVLIMDDPKSKESVKQLAQEVHVLSRLRHPNIVQYFGSETLEDKLYIYLEYVSGGSIHKLLHEYGQFKEPVIRCYTRQILSGLTYLHSMNTVHRDIKGANILVDTNGEVKLADFGMAKHINAHSIPLSFKGSPYWMAPEVFKNTNGYNYPVDIWSLGCTVIEMTTAKPPWSQYEGVAAMFKIGNSKEIPSIPSYLSKDGQDFLKLCLQRKPGDRPSAAQLLEHPFVRNSVPTFRPDEATDRSDVVVGVRTMGVKERRKSPKNVEIFQDLSQRKSRMQISPSRDLSPQIQPRLVSSATSPAASPKLQSTGMYYTYGGFSPSPICTPLISSGSSTPLTGGYGSLPFTAAGSFRTDGYNVKEKPCNGVYGSPIGANGFDSKFGFVRSKREAQGHELHSQLERRSPETDILAMALGRVQRVLE</sequence>
<organism evidence="1 2">
    <name type="scientific">Diphasiastrum complanatum</name>
    <name type="common">Issler's clubmoss</name>
    <name type="synonym">Lycopodium complanatum</name>
    <dbReference type="NCBI Taxonomy" id="34168"/>
    <lineage>
        <taxon>Eukaryota</taxon>
        <taxon>Viridiplantae</taxon>
        <taxon>Streptophyta</taxon>
        <taxon>Embryophyta</taxon>
        <taxon>Tracheophyta</taxon>
        <taxon>Lycopodiopsida</taxon>
        <taxon>Lycopodiales</taxon>
        <taxon>Lycopodiaceae</taxon>
        <taxon>Lycopodioideae</taxon>
        <taxon>Diphasiastrum</taxon>
    </lineage>
</organism>
<dbReference type="Proteomes" id="UP001162992">
    <property type="component" value="Chromosome 1"/>
</dbReference>
<proteinExistence type="predicted"/>
<dbReference type="EMBL" id="CM055092">
    <property type="protein sequence ID" value="KAJ7567981.1"/>
    <property type="molecule type" value="Genomic_DNA"/>
</dbReference>
<reference evidence="2" key="1">
    <citation type="journal article" date="2024" name="Proc. Natl. Acad. Sci. U.S.A.">
        <title>Extraordinary preservation of gene collinearity over three hundred million years revealed in homosporous lycophytes.</title>
        <authorList>
            <person name="Li C."/>
            <person name="Wickell D."/>
            <person name="Kuo L.Y."/>
            <person name="Chen X."/>
            <person name="Nie B."/>
            <person name="Liao X."/>
            <person name="Peng D."/>
            <person name="Ji J."/>
            <person name="Jenkins J."/>
            <person name="Williams M."/>
            <person name="Shu S."/>
            <person name="Plott C."/>
            <person name="Barry K."/>
            <person name="Rajasekar S."/>
            <person name="Grimwood J."/>
            <person name="Han X."/>
            <person name="Sun S."/>
            <person name="Hou Z."/>
            <person name="He W."/>
            <person name="Dai G."/>
            <person name="Sun C."/>
            <person name="Schmutz J."/>
            <person name="Leebens-Mack J.H."/>
            <person name="Li F.W."/>
            <person name="Wang L."/>
        </authorList>
    </citation>
    <scope>NUCLEOTIDE SEQUENCE [LARGE SCALE GENOMIC DNA]</scope>
    <source>
        <strain evidence="2">cv. PW_Plant_1</strain>
    </source>
</reference>
<name>A0ACC2ENG1_DIPCM</name>